<accession>A0A917S4C6</accession>
<dbReference type="InterPro" id="IPR000802">
    <property type="entry name" value="Arsenical_pump_ArsB"/>
</dbReference>
<dbReference type="InterPro" id="IPR004680">
    <property type="entry name" value="Cit_transptr-like_dom"/>
</dbReference>
<comment type="similarity">
    <text evidence="2">Belongs to the ArsB family.</text>
</comment>
<feature type="transmembrane region" description="Helical" evidence="10">
    <location>
        <begin position="232"/>
        <end position="250"/>
    </location>
</feature>
<organism evidence="12 13">
    <name type="scientific">Microlunatus endophyticus</name>
    <dbReference type="NCBI Taxonomy" id="1716077"/>
    <lineage>
        <taxon>Bacteria</taxon>
        <taxon>Bacillati</taxon>
        <taxon>Actinomycetota</taxon>
        <taxon>Actinomycetes</taxon>
        <taxon>Propionibacteriales</taxon>
        <taxon>Propionibacteriaceae</taxon>
        <taxon>Microlunatus</taxon>
    </lineage>
</organism>
<protein>
    <submittedName>
        <fullName evidence="12">Arsenic transporter</fullName>
    </submittedName>
</protein>
<comment type="subcellular location">
    <subcellularLocation>
        <location evidence="1">Cell membrane</location>
        <topology evidence="1">Multi-pass membrane protein</topology>
    </subcellularLocation>
</comment>
<reference evidence="12" key="1">
    <citation type="journal article" date="2014" name="Int. J. Syst. Evol. Microbiol.">
        <title>Complete genome sequence of Corynebacterium casei LMG S-19264T (=DSM 44701T), isolated from a smear-ripened cheese.</title>
        <authorList>
            <consortium name="US DOE Joint Genome Institute (JGI-PGF)"/>
            <person name="Walter F."/>
            <person name="Albersmeier A."/>
            <person name="Kalinowski J."/>
            <person name="Ruckert C."/>
        </authorList>
    </citation>
    <scope>NUCLEOTIDE SEQUENCE</scope>
    <source>
        <strain evidence="12">CGMCC 4.7306</strain>
    </source>
</reference>
<evidence type="ECO:0000256" key="2">
    <source>
        <dbReference type="ARBA" id="ARBA00006433"/>
    </source>
</evidence>
<feature type="transmembrane region" description="Helical" evidence="10">
    <location>
        <begin position="49"/>
        <end position="80"/>
    </location>
</feature>
<feature type="domain" description="Citrate transporter-like" evidence="11">
    <location>
        <begin position="4"/>
        <end position="308"/>
    </location>
</feature>
<dbReference type="EMBL" id="BMMZ01000002">
    <property type="protein sequence ID" value="GGL52660.1"/>
    <property type="molecule type" value="Genomic_DNA"/>
</dbReference>
<feature type="transmembrane region" description="Helical" evidence="10">
    <location>
        <begin position="306"/>
        <end position="329"/>
    </location>
</feature>
<dbReference type="Proteomes" id="UP000613840">
    <property type="component" value="Unassembled WGS sequence"/>
</dbReference>
<dbReference type="Pfam" id="PF03600">
    <property type="entry name" value="CitMHS"/>
    <property type="match status" value="1"/>
</dbReference>
<comment type="similarity">
    <text evidence="3">Belongs to the CitM (TC 2.A.11) transporter family.</text>
</comment>
<evidence type="ECO:0000256" key="3">
    <source>
        <dbReference type="ARBA" id="ARBA00009843"/>
    </source>
</evidence>
<evidence type="ECO:0000313" key="12">
    <source>
        <dbReference type="EMBL" id="GGL52660.1"/>
    </source>
</evidence>
<evidence type="ECO:0000256" key="4">
    <source>
        <dbReference type="ARBA" id="ARBA00022448"/>
    </source>
</evidence>
<keyword evidence="9 10" id="KW-0472">Membrane</keyword>
<evidence type="ECO:0000256" key="8">
    <source>
        <dbReference type="ARBA" id="ARBA00022989"/>
    </source>
</evidence>
<feature type="transmembrane region" description="Helical" evidence="10">
    <location>
        <begin position="203"/>
        <end position="220"/>
    </location>
</feature>
<keyword evidence="4" id="KW-0813">Transport</keyword>
<evidence type="ECO:0000259" key="11">
    <source>
        <dbReference type="Pfam" id="PF03600"/>
    </source>
</evidence>
<keyword evidence="8 10" id="KW-1133">Transmembrane helix</keyword>
<keyword evidence="13" id="KW-1185">Reference proteome</keyword>
<reference evidence="12" key="2">
    <citation type="submission" date="2020-09" db="EMBL/GenBank/DDBJ databases">
        <authorList>
            <person name="Sun Q."/>
            <person name="Zhou Y."/>
        </authorList>
    </citation>
    <scope>NUCLEOTIDE SEQUENCE</scope>
    <source>
        <strain evidence="12">CGMCC 4.7306</strain>
    </source>
</reference>
<dbReference type="GO" id="GO:0046685">
    <property type="term" value="P:response to arsenic-containing substance"/>
    <property type="evidence" value="ECO:0007669"/>
    <property type="project" value="UniProtKB-KW"/>
</dbReference>
<proteinExistence type="inferred from homology"/>
<feature type="transmembrane region" description="Helical" evidence="10">
    <location>
        <begin position="12"/>
        <end position="37"/>
    </location>
</feature>
<dbReference type="PRINTS" id="PR00758">
    <property type="entry name" value="ARSENICPUMP"/>
</dbReference>
<comment type="caution">
    <text evidence="12">The sequence shown here is derived from an EMBL/GenBank/DDBJ whole genome shotgun (WGS) entry which is preliminary data.</text>
</comment>
<name>A0A917S4C6_9ACTN</name>
<dbReference type="GO" id="GO:0005886">
    <property type="term" value="C:plasma membrane"/>
    <property type="evidence" value="ECO:0007669"/>
    <property type="project" value="UniProtKB-SubCell"/>
</dbReference>
<feature type="transmembrane region" description="Helical" evidence="10">
    <location>
        <begin position="181"/>
        <end position="197"/>
    </location>
</feature>
<evidence type="ECO:0000256" key="5">
    <source>
        <dbReference type="ARBA" id="ARBA00022475"/>
    </source>
</evidence>
<feature type="transmembrane region" description="Helical" evidence="10">
    <location>
        <begin position="349"/>
        <end position="369"/>
    </location>
</feature>
<evidence type="ECO:0000256" key="9">
    <source>
        <dbReference type="ARBA" id="ARBA00023136"/>
    </source>
</evidence>
<keyword evidence="6 10" id="KW-0812">Transmembrane</keyword>
<dbReference type="PANTHER" id="PTHR43302:SF5">
    <property type="entry name" value="TRANSPORTER ARSB-RELATED"/>
    <property type="match status" value="1"/>
</dbReference>
<gene>
    <name evidence="12" type="ORF">GCM10011575_08800</name>
</gene>
<evidence type="ECO:0000256" key="10">
    <source>
        <dbReference type="SAM" id="Phobius"/>
    </source>
</evidence>
<evidence type="ECO:0000256" key="7">
    <source>
        <dbReference type="ARBA" id="ARBA00022849"/>
    </source>
</evidence>
<feature type="transmembrane region" description="Helical" evidence="10">
    <location>
        <begin position="92"/>
        <end position="121"/>
    </location>
</feature>
<sequence>MDLEAFAARVGPILGFLVCITVIAELADMIGIFRALAYGAARLARGSVLVLWLLVVVVAAVSASLLSLDTTAVLITPVVLVLARRLHLDLGLFAYTAVWLANTASLLLPVSNLTNLLAMSWLRSDQFGSSDVGTFGGFARLMWPSAAVALLITVGTLAVIFRRSLPGSYEMPGWHPVADRVLFVVAAGVCAGLGPAFALGVNVTLGAGVGAAVLVIACLVRNRRMLAWKLLPWQLVLGVSALFLVVQFAHDHGLGRLLAVIGGHGDSGWALLRLGAVAVVGSNVVNNLPAYLALEPLADTVHRMAVLLIGVNAGPLILPWGSLATLLWASRCRAAGVRVPWGRFARRGLILVPLLLLGCTGATVLARFLTN</sequence>
<keyword evidence="5" id="KW-1003">Cell membrane</keyword>
<keyword evidence="7" id="KW-0059">Arsenical resistance</keyword>
<dbReference type="AlphaFoldDB" id="A0A917S4C6"/>
<evidence type="ECO:0000256" key="1">
    <source>
        <dbReference type="ARBA" id="ARBA00004651"/>
    </source>
</evidence>
<evidence type="ECO:0000256" key="6">
    <source>
        <dbReference type="ARBA" id="ARBA00022692"/>
    </source>
</evidence>
<feature type="transmembrane region" description="Helical" evidence="10">
    <location>
        <begin position="141"/>
        <end position="161"/>
    </location>
</feature>
<dbReference type="GO" id="GO:0015105">
    <property type="term" value="F:arsenite transmembrane transporter activity"/>
    <property type="evidence" value="ECO:0007669"/>
    <property type="project" value="InterPro"/>
</dbReference>
<evidence type="ECO:0000313" key="13">
    <source>
        <dbReference type="Proteomes" id="UP000613840"/>
    </source>
</evidence>
<dbReference type="PANTHER" id="PTHR43302">
    <property type="entry name" value="TRANSPORTER ARSB-RELATED"/>
    <property type="match status" value="1"/>
</dbReference>